<protein>
    <submittedName>
        <fullName evidence="1">Carbon dioxide transporter</fullName>
    </submittedName>
</protein>
<comment type="caution">
    <text evidence="1">The sequence shown here is derived from an EMBL/GenBank/DDBJ whole genome shotgun (WGS) entry which is preliminary data.</text>
</comment>
<reference evidence="1" key="1">
    <citation type="submission" date="2012-04" db="EMBL/GenBank/DDBJ databases">
        <authorList>
            <person name="Borisov I.G."/>
            <person name="Ivanikova N.V."/>
            <person name="Pinevich A.V."/>
        </authorList>
    </citation>
    <scope>NUCLEOTIDE SEQUENCE</scope>
    <source>
        <strain evidence="1">CALU 1027</strain>
    </source>
</reference>
<dbReference type="RefSeq" id="WP_017714614.1">
    <property type="nucleotide sequence ID" value="NZ_KB235944.1"/>
</dbReference>
<dbReference type="NCBIfam" id="TIGR01964">
    <property type="entry name" value="chpXY"/>
    <property type="match status" value="1"/>
</dbReference>
<organism evidence="1 2">
    <name type="scientific">Prochlorothrix hollandica PCC 9006 = CALU 1027</name>
    <dbReference type="NCBI Taxonomy" id="317619"/>
    <lineage>
        <taxon>Bacteria</taxon>
        <taxon>Bacillati</taxon>
        <taxon>Cyanobacteriota</taxon>
        <taxon>Cyanophyceae</taxon>
        <taxon>Prochlorotrichales</taxon>
        <taxon>Prochlorotrichaceae</taxon>
        <taxon>Prochlorothrix</taxon>
    </lineage>
</organism>
<dbReference type="AlphaFoldDB" id="A0A0M2Q093"/>
<name>A0A0M2Q093_PROHO</name>
<keyword evidence="2" id="KW-1185">Reference proteome</keyword>
<sequence length="376" mass="42707">MAITQIAPSTHPLAAYIHGLEQGGALLSDSPTNVLEVVGILKSYGIVLDAYATNLKYTAEFQYLQFFPFFKYCNGEVTLAKLLRHWWHDRINYEYAEYCARTMIWHGGGGLAAYVEGADFRQHCQRAIAARFRYDPFIQGLHRIFPEFLLEQTRFSAYCSGLGQFWTIMSEMFLSLSDRYDNGEIQTIGQVVDHIRDGLVAAAATPITYQVSWGRQSYPIIPPEAGLTFLADTAIPYVEAIFFRGTPFPGTVSYNAQAYQIPFDQTEFIYGALYADPLPIGGAGIHPTLLMQDMTHYLPSYLEEIYRQSDRKDQDQRVRICESFQKSMFCVTTAAIQGLAPHGLGTSDPQEQKANRLYLEQWLTRFIKSRLETVNR</sequence>
<dbReference type="Proteomes" id="UP000034681">
    <property type="component" value="Unassembled WGS sequence"/>
</dbReference>
<proteinExistence type="predicted"/>
<dbReference type="Pfam" id="PF10216">
    <property type="entry name" value="ChpXY"/>
    <property type="match status" value="1"/>
</dbReference>
<accession>A0A0M2Q093</accession>
<dbReference type="STRING" id="317619.GCA_000332315_04531"/>
<dbReference type="EMBL" id="AJTX02000003">
    <property type="protein sequence ID" value="KKJ00738.1"/>
    <property type="molecule type" value="Genomic_DNA"/>
</dbReference>
<dbReference type="InterPro" id="IPR010220">
    <property type="entry name" value="CO2_hydration"/>
</dbReference>
<dbReference type="OrthoDB" id="502395at2"/>
<dbReference type="eggNOG" id="COG2441">
    <property type="taxonomic scope" value="Bacteria"/>
</dbReference>
<evidence type="ECO:0000313" key="2">
    <source>
        <dbReference type="Proteomes" id="UP000034681"/>
    </source>
</evidence>
<evidence type="ECO:0000313" key="1">
    <source>
        <dbReference type="EMBL" id="KKJ00738.1"/>
    </source>
</evidence>
<gene>
    <name evidence="1" type="ORF">PROH_05555</name>
</gene>